<feature type="domain" description="Nuclease associated modular" evidence="1">
    <location>
        <begin position="6"/>
        <end position="18"/>
    </location>
</feature>
<keyword evidence="3" id="KW-1185">Reference proteome</keyword>
<feature type="domain" description="Nuclease associated modular" evidence="1">
    <location>
        <begin position="19"/>
        <end position="35"/>
    </location>
</feature>
<sequence length="81" mass="9242">MSEALKGRTFSEEHKAKLRGYKHTEAAKQKIAAARIGAVVPSDTRRKISDTLRGKPLDAERKERMRQAALKRWARVRGEIQ</sequence>
<evidence type="ECO:0000259" key="1">
    <source>
        <dbReference type="SMART" id="SM00496"/>
    </source>
</evidence>
<dbReference type="EMBL" id="JALBUU010000125">
    <property type="protein sequence ID" value="MCI0756670.1"/>
    <property type="molecule type" value="Genomic_DNA"/>
</dbReference>
<proteinExistence type="predicted"/>
<evidence type="ECO:0000313" key="2">
    <source>
        <dbReference type="EMBL" id="MCI0756670.1"/>
    </source>
</evidence>
<name>A0ABS9WCQ3_9PROT</name>
<accession>A0ABS9WCQ3</accession>
<reference evidence="2 3" key="1">
    <citation type="submission" date="2022-03" db="EMBL/GenBank/DDBJ databases">
        <title>Complete genome analysis of Roseomonas KG 17.1 : a prolific producer of plant growth promoters.</title>
        <authorList>
            <person name="Saadouli I."/>
            <person name="Najjari A."/>
            <person name="Mosbah A."/>
            <person name="Ouzari H.I."/>
        </authorList>
    </citation>
    <scope>NUCLEOTIDE SEQUENCE [LARGE SCALE GENOMIC DNA]</scope>
    <source>
        <strain evidence="2 3">KG17-1</strain>
    </source>
</reference>
<dbReference type="InterPro" id="IPR003611">
    <property type="entry name" value="NUMOD3"/>
</dbReference>
<feature type="domain" description="Nuclease associated modular" evidence="1">
    <location>
        <begin position="36"/>
        <end position="52"/>
    </location>
</feature>
<comment type="caution">
    <text evidence="2">The sequence shown here is derived from an EMBL/GenBank/DDBJ whole genome shotgun (WGS) entry which is preliminary data.</text>
</comment>
<dbReference type="Proteomes" id="UP001201985">
    <property type="component" value="Unassembled WGS sequence"/>
</dbReference>
<dbReference type="SMART" id="SM00496">
    <property type="entry name" value="IENR2"/>
    <property type="match status" value="4"/>
</dbReference>
<protein>
    <recommendedName>
        <fullName evidence="1">Nuclease associated modular domain-containing protein</fullName>
    </recommendedName>
</protein>
<evidence type="ECO:0000313" key="3">
    <source>
        <dbReference type="Proteomes" id="UP001201985"/>
    </source>
</evidence>
<gene>
    <name evidence="2" type="ORF">MON41_23825</name>
</gene>
<organism evidence="2 3">
    <name type="scientific">Teichococcus vastitatis</name>
    <dbReference type="NCBI Taxonomy" id="2307076"/>
    <lineage>
        <taxon>Bacteria</taxon>
        <taxon>Pseudomonadati</taxon>
        <taxon>Pseudomonadota</taxon>
        <taxon>Alphaproteobacteria</taxon>
        <taxon>Acetobacterales</taxon>
        <taxon>Roseomonadaceae</taxon>
        <taxon>Roseomonas</taxon>
    </lineage>
</organism>
<feature type="domain" description="Nuclease associated modular" evidence="1">
    <location>
        <begin position="53"/>
        <end position="69"/>
    </location>
</feature>
<dbReference type="Pfam" id="PF07460">
    <property type="entry name" value="NUMOD3"/>
    <property type="match status" value="1"/>
</dbReference>